<dbReference type="PANTHER" id="PTHR43066:SF26">
    <property type="entry name" value="RHOMBOID PROTEASE GLPG"/>
    <property type="match status" value="1"/>
</dbReference>
<dbReference type="FunFam" id="1.20.1540.10:FF:000027">
    <property type="entry name" value="Rhomboid family intramembrane serine protease"/>
    <property type="match status" value="1"/>
</dbReference>
<dbReference type="RefSeq" id="WP_095595559.1">
    <property type="nucleotide sequence ID" value="NZ_BMKN01000003.1"/>
</dbReference>
<dbReference type="EMBL" id="BMKN01000003">
    <property type="protein sequence ID" value="GGE59888.1"/>
    <property type="molecule type" value="Genomic_DNA"/>
</dbReference>
<dbReference type="SUPFAM" id="SSF144091">
    <property type="entry name" value="Rhomboid-like"/>
    <property type="match status" value="1"/>
</dbReference>
<evidence type="ECO:0000256" key="3">
    <source>
        <dbReference type="ARBA" id="ARBA00022519"/>
    </source>
</evidence>
<comment type="subcellular location">
    <subcellularLocation>
        <location evidence="1">Membrane</location>
        <topology evidence="1">Multi-pass membrane protein</topology>
    </subcellularLocation>
</comment>
<gene>
    <name evidence="10" type="ORF">GCM10011517_29350</name>
</gene>
<reference evidence="10" key="1">
    <citation type="journal article" date="2014" name="Int. J. Syst. Evol. Microbiol.">
        <title>Complete genome sequence of Corynebacterium casei LMG S-19264T (=DSM 44701T), isolated from a smear-ripened cheese.</title>
        <authorList>
            <consortium name="US DOE Joint Genome Institute (JGI-PGF)"/>
            <person name="Walter F."/>
            <person name="Albersmeier A."/>
            <person name="Kalinowski J."/>
            <person name="Ruckert C."/>
        </authorList>
    </citation>
    <scope>NUCLEOTIDE SEQUENCE</scope>
    <source>
        <strain evidence="10">CGMCC 1.16012</strain>
    </source>
</reference>
<evidence type="ECO:0000256" key="1">
    <source>
        <dbReference type="ARBA" id="ARBA00004141"/>
    </source>
</evidence>
<keyword evidence="10" id="KW-0645">Protease</keyword>
<dbReference type="Gene3D" id="1.20.1540.10">
    <property type="entry name" value="Rhomboid-like"/>
    <property type="match status" value="1"/>
</dbReference>
<feature type="transmembrane region" description="Helical" evidence="8">
    <location>
        <begin position="68"/>
        <end position="87"/>
    </location>
</feature>
<keyword evidence="3" id="KW-0997">Cell inner membrane</keyword>
<evidence type="ECO:0000256" key="2">
    <source>
        <dbReference type="ARBA" id="ARBA00022475"/>
    </source>
</evidence>
<dbReference type="OrthoDB" id="9813074at2"/>
<dbReference type="PANTHER" id="PTHR43066">
    <property type="entry name" value="RHOMBOID-RELATED PROTEIN"/>
    <property type="match status" value="1"/>
</dbReference>
<keyword evidence="10" id="KW-0378">Hydrolase</keyword>
<evidence type="ECO:0000313" key="11">
    <source>
        <dbReference type="Proteomes" id="UP000606730"/>
    </source>
</evidence>
<dbReference type="InterPro" id="IPR035952">
    <property type="entry name" value="Rhomboid-like_sf"/>
</dbReference>
<dbReference type="GO" id="GO:0004252">
    <property type="term" value="F:serine-type endopeptidase activity"/>
    <property type="evidence" value="ECO:0007669"/>
    <property type="project" value="InterPro"/>
</dbReference>
<accession>A0A917ALH2</accession>
<dbReference type="Proteomes" id="UP000606730">
    <property type="component" value="Unassembled WGS sequence"/>
</dbReference>
<keyword evidence="6 8" id="KW-0472">Membrane</keyword>
<feature type="domain" description="Peptidase S54 rhomboid" evidence="9">
    <location>
        <begin position="61"/>
        <end position="210"/>
    </location>
</feature>
<feature type="transmembrane region" description="Helical" evidence="8">
    <location>
        <begin position="12"/>
        <end position="32"/>
    </location>
</feature>
<evidence type="ECO:0000256" key="8">
    <source>
        <dbReference type="SAM" id="Phobius"/>
    </source>
</evidence>
<evidence type="ECO:0000256" key="4">
    <source>
        <dbReference type="ARBA" id="ARBA00022692"/>
    </source>
</evidence>
<dbReference type="AlphaFoldDB" id="A0A917ALH2"/>
<protein>
    <submittedName>
        <fullName evidence="10">Rhomboid family intramembrane serine protease</fullName>
    </submittedName>
</protein>
<keyword evidence="4 8" id="KW-0812">Transmembrane</keyword>
<dbReference type="GO" id="GO:0006508">
    <property type="term" value="P:proteolysis"/>
    <property type="evidence" value="ECO:0007669"/>
    <property type="project" value="UniProtKB-KW"/>
</dbReference>
<evidence type="ECO:0000259" key="9">
    <source>
        <dbReference type="Pfam" id="PF01694"/>
    </source>
</evidence>
<dbReference type="GO" id="GO:0016020">
    <property type="term" value="C:membrane"/>
    <property type="evidence" value="ECO:0007669"/>
    <property type="project" value="UniProtKB-SubCell"/>
</dbReference>
<proteinExistence type="predicted"/>
<feature type="transmembrane region" description="Helical" evidence="8">
    <location>
        <begin position="99"/>
        <end position="118"/>
    </location>
</feature>
<evidence type="ECO:0000313" key="10">
    <source>
        <dbReference type="EMBL" id="GGE59888.1"/>
    </source>
</evidence>
<keyword evidence="2" id="KW-1003">Cell membrane</keyword>
<dbReference type="InterPro" id="IPR022764">
    <property type="entry name" value="Peptidase_S54_rhomboid_dom"/>
</dbReference>
<feature type="transmembrane region" description="Helical" evidence="8">
    <location>
        <begin position="124"/>
        <end position="144"/>
    </location>
</feature>
<feature type="transmembrane region" description="Helical" evidence="8">
    <location>
        <begin position="191"/>
        <end position="212"/>
    </location>
</feature>
<reference evidence="10" key="2">
    <citation type="submission" date="2020-09" db="EMBL/GenBank/DDBJ databases">
        <authorList>
            <person name="Sun Q."/>
            <person name="Zhou Y."/>
        </authorList>
    </citation>
    <scope>NUCLEOTIDE SEQUENCE</scope>
    <source>
        <strain evidence="10">CGMCC 1.16012</strain>
    </source>
</reference>
<feature type="region of interest" description="Disordered" evidence="7">
    <location>
        <begin position="219"/>
        <end position="252"/>
    </location>
</feature>
<name>A0A917ALH2_9RHOB</name>
<keyword evidence="11" id="KW-1185">Reference proteome</keyword>
<comment type="caution">
    <text evidence="10">The sequence shown here is derived from an EMBL/GenBank/DDBJ whole genome shotgun (WGS) entry which is preliminary data.</text>
</comment>
<evidence type="ECO:0000256" key="7">
    <source>
        <dbReference type="SAM" id="MobiDB-lite"/>
    </source>
</evidence>
<sequence>MFPIRDHNPSRRVPVVTFALIAANVVIFLVSLPNFSQPEALHRFFLSWGFVPAFVSEGANLHGLFTSMFLHGGFMHLAGNMLFLWIFGDNLEDRMGHVGFLAFYIASGLFAAGCQYVAAPTSLVPMVGASGAIAGVMGGYLLLYPKARVDVLLILVILIRIITLPAWAMLGLWFGIQLLSGVGTSADTGGVAYWAHAGGFIAGLVLALPVWLKSGGKTHWQSTRGHPPHPEARYTRTHIPTVTRKQKRSPWQ</sequence>
<keyword evidence="5 8" id="KW-1133">Transmembrane helix</keyword>
<evidence type="ECO:0000256" key="6">
    <source>
        <dbReference type="ARBA" id="ARBA00023136"/>
    </source>
</evidence>
<organism evidence="10 11">
    <name type="scientific">Actibacterium pelagium</name>
    <dbReference type="NCBI Taxonomy" id="2029103"/>
    <lineage>
        <taxon>Bacteria</taxon>
        <taxon>Pseudomonadati</taxon>
        <taxon>Pseudomonadota</taxon>
        <taxon>Alphaproteobacteria</taxon>
        <taxon>Rhodobacterales</taxon>
        <taxon>Roseobacteraceae</taxon>
        <taxon>Actibacterium</taxon>
    </lineage>
</organism>
<dbReference type="Pfam" id="PF01694">
    <property type="entry name" value="Rhomboid"/>
    <property type="match status" value="1"/>
</dbReference>
<feature type="transmembrane region" description="Helical" evidence="8">
    <location>
        <begin position="151"/>
        <end position="176"/>
    </location>
</feature>
<evidence type="ECO:0000256" key="5">
    <source>
        <dbReference type="ARBA" id="ARBA00022989"/>
    </source>
</evidence>